<sequence length="384" mass="43148">MAVPHHRHQASLESIFRVSSSPPLEASQRSQAHGRFQEILNHYEGTVPPNRQYKRPTLLRLMYYYASEGKSKDNMLRAFFDAIGLSIDENTSLNFSDKETEQRISDKLIGFADFLIDNFFLPLKASTKRTPQLSPAYLSAIERSQSGKPTFVGTSARLKSLQGDCLVRDRHRCVISRRFDIAEAAKRMRAKPSDARDDDDMPLVREFGSLEVAHILPHSLTKANANLLLDKPRAAALKILNMFDTDVAHLIEGQEIDRPRNAMTLTLDLHLVFDDFQIFFQPIEGSLNTYRIDTFLPHALLNNVLPVTRTLFVTDERTIEPPSPRLLAVHCAIAHILHLSAAGEYIDRILEDAAGSVVHADGSTALGLMVQLRLDGWWDGRVAG</sequence>
<dbReference type="InterPro" id="IPR003615">
    <property type="entry name" value="HNH_nuc"/>
</dbReference>
<evidence type="ECO:0000313" key="3">
    <source>
        <dbReference type="Proteomes" id="UP000243081"/>
    </source>
</evidence>
<keyword evidence="3" id="KW-1185">Reference proteome</keyword>
<reference evidence="2 3" key="1">
    <citation type="submission" date="2016-03" db="EMBL/GenBank/DDBJ databases">
        <title>Fine-scale spatial genetic structure of a fungal parasite of coffee scale insects.</title>
        <authorList>
            <person name="Jackson D."/>
            <person name="Zemenick K.A."/>
            <person name="Malloure B."/>
            <person name="Quandt C.A."/>
            <person name="James T.Y."/>
        </authorList>
    </citation>
    <scope>NUCLEOTIDE SEQUENCE [LARGE SCALE GENOMIC DNA]</scope>
    <source>
        <strain evidence="2 3">UM487</strain>
    </source>
</reference>
<dbReference type="AlphaFoldDB" id="A0A179IK69"/>
<dbReference type="Proteomes" id="UP000243081">
    <property type="component" value="Unassembled WGS sequence"/>
</dbReference>
<name>A0A179IK69_CORDF</name>
<evidence type="ECO:0000259" key="1">
    <source>
        <dbReference type="Pfam" id="PF13391"/>
    </source>
</evidence>
<accession>A0A179IK69</accession>
<dbReference type="OrthoDB" id="2104739at2759"/>
<organism evidence="2 3">
    <name type="scientific">Cordyceps confragosa</name>
    <name type="common">Lecanicillium lecanii</name>
    <dbReference type="NCBI Taxonomy" id="2714763"/>
    <lineage>
        <taxon>Eukaryota</taxon>
        <taxon>Fungi</taxon>
        <taxon>Dikarya</taxon>
        <taxon>Ascomycota</taxon>
        <taxon>Pezizomycotina</taxon>
        <taxon>Sordariomycetes</taxon>
        <taxon>Hypocreomycetidae</taxon>
        <taxon>Hypocreales</taxon>
        <taxon>Cordycipitaceae</taxon>
        <taxon>Akanthomyces</taxon>
    </lineage>
</organism>
<gene>
    <name evidence="2" type="ORF">LLEC1_07254</name>
</gene>
<feature type="domain" description="HNH nuclease" evidence="1">
    <location>
        <begin position="198"/>
        <end position="281"/>
    </location>
</feature>
<proteinExistence type="predicted"/>
<comment type="caution">
    <text evidence="2">The sequence shown here is derived from an EMBL/GenBank/DDBJ whole genome shotgun (WGS) entry which is preliminary data.</text>
</comment>
<dbReference type="OMA" id="HNRCVIS"/>
<protein>
    <recommendedName>
        <fullName evidence="1">HNH nuclease domain-containing protein</fullName>
    </recommendedName>
</protein>
<dbReference type="EMBL" id="LUKN01000942">
    <property type="protein sequence ID" value="OAR01884.1"/>
    <property type="molecule type" value="Genomic_DNA"/>
</dbReference>
<evidence type="ECO:0000313" key="2">
    <source>
        <dbReference type="EMBL" id="OAR01884.1"/>
    </source>
</evidence>
<dbReference type="Pfam" id="PF13391">
    <property type="entry name" value="HNH_2"/>
    <property type="match status" value="1"/>
</dbReference>